<feature type="compositionally biased region" description="Low complexity" evidence="1">
    <location>
        <begin position="789"/>
        <end position="801"/>
    </location>
</feature>
<feature type="region of interest" description="Disordered" evidence="1">
    <location>
        <begin position="1754"/>
        <end position="1779"/>
    </location>
</feature>
<feature type="compositionally biased region" description="Acidic residues" evidence="1">
    <location>
        <begin position="1763"/>
        <end position="1779"/>
    </location>
</feature>
<feature type="region of interest" description="Disordered" evidence="1">
    <location>
        <begin position="876"/>
        <end position="895"/>
    </location>
</feature>
<feature type="transmembrane region" description="Helical" evidence="2">
    <location>
        <begin position="253"/>
        <end position="277"/>
    </location>
</feature>
<feature type="region of interest" description="Disordered" evidence="1">
    <location>
        <begin position="405"/>
        <end position="437"/>
    </location>
</feature>
<gene>
    <name evidence="3" type="ORF">HXX76_008770</name>
</gene>
<feature type="region of interest" description="Disordered" evidence="1">
    <location>
        <begin position="453"/>
        <end position="497"/>
    </location>
</feature>
<keyword evidence="2" id="KW-0472">Membrane</keyword>
<feature type="region of interest" description="Disordered" evidence="1">
    <location>
        <begin position="282"/>
        <end position="311"/>
    </location>
</feature>
<reference evidence="3" key="1">
    <citation type="journal article" date="2020" name="bioRxiv">
        <title>Comparative genomics of Chlamydomonas.</title>
        <authorList>
            <person name="Craig R.J."/>
            <person name="Hasan A.R."/>
            <person name="Ness R.W."/>
            <person name="Keightley P.D."/>
        </authorList>
    </citation>
    <scope>NUCLEOTIDE SEQUENCE</scope>
    <source>
        <strain evidence="3">SAG 7.73</strain>
    </source>
</reference>
<feature type="compositionally biased region" description="Low complexity" evidence="1">
    <location>
        <begin position="1385"/>
        <end position="1398"/>
    </location>
</feature>
<sequence>MASNPAGGGELKQRKAPRIPVGLALKEHKESKERYWAVVAMQAMPSGGVSILNPYSEIWQKPRKGSIAFTFVDELKAHAPDLAGFTVHVTKEWMEACFVDPSWEELAASPVRVLGATVGIMTGLLPPEGVPINTSGKGRRSPPRGKAAAALNGAGPEGFSSMALLRQVLPMMLLNAAIVAGVWILANLQPTQQMATLGEPAFQPGPLDPGLAQRRTDQATAKFLPELLNSREFCERYEIRRRPAARARFTSRLLWAFAGAVMLLLAALAFAQLRVLLGGDAHNRETAPPEPKVTPPPPPPPPPPASSPLSATSLDLRFRCGQWQPPVQQQGWTHARGTAGIDATTPGMLPLPDGAQPEPAEPHVTEALLAALTIVSVMLLLALALLAAVAVRLAAPVSAVLPSAGPAGAAAEVDPDGSKAPSAGPPAASPSSTAVSHTPAITADAAQALPTADSRPIRSPAPRPQQLQPATCSPVTHSPMESAAASGGTWSSGSGGGGADDCELDAVLVGAAAASSAGLSAAQQVKAPAAQAGAQAPDTAPAGMWAQFETPSRAPSFRDQLPPLPEVLAVSSVPASDLQPQGTAAPQPQARGGQAIAPQKHAQPSTPSAGTTAPSSAAIGAAGGRSRLPSVLRSLVAYGSTAVAQAPAIAIGDGAPCAAATPSAVSDGASPPLDATFSAAPWPFAYPDSVERARLTATPTASTTSTSGSEGVRAAAAAAAAALTPAVWSGTAGLPASGGGKDQDSGDPIFDLSRYDSNGDELPLLPPLSAAAVTPQPLTVLPDPITAEESAASGDTSAAADGGAGRQPPHHRWRLVKQAVALKLHGSRRTATDTSAHRDSQQVAGSASGGSASGSSGGGLASGAAVNAALQAAADAPPDQAVGTPRPACAAEQQLQRGASLTLQLPEAADMETPVWPPLHGRQARRAGAAAAEADPAGLEGGGACGGGDEEAEEVESSGRFAAEALTLADCLSAARGTCSGGAVKAAGAEADVGPLGAWSFCGEPAADFSKAGIASGVLLRPVPGPTAAAAHSPSISSLLPPPAFARASEASREHAAAAAAAVATLQSLKLSARRLVEATRAGSYWRPQDGPEPAGGAAGDQELRAAQTELHAAASQLKQLRLTAPCGSAPAAAAPARKALAFTPAATPFAGMAAGAGSAAAGSGNRSSDSWASLGSCVVPPGARQTGSGCGDNSAAPSVSDSFLVTPAPRAPPVAPLPVRRSKIPLLTPASGSVGGAASPSLVQARLGKPAVGDDVAATPIAAGAHAASTPNATAASAGGLSSILAEVADAAAAKATQAGQLSPADLAPPGNNELTGETRRLRYGLPRLVPWPALATPESQQSRPPAPAPTPATGTAAALPCGLPTSAGSDGTEVRILDEGGRSTRSSSDGSAGTADFNEEDCQPPAEEVRKDHSDASPDSSSPACFHLAGHELPSDAEVQAFLAAAARSQSPAGAATAAPPPPLSPLESLLRVLPAAVEVLVVQLCALADLAAERQREVLAWHATAAAQAMLMHEADKDAPAAADADRSEAAEAAEAPQFSYGRGASDQQVLAGSTSRAAGPASAQGPVPQQGAEQLVQADLIVSGPSPGHGPPSPPRAAATRLPQAAAAPDLTPGAVLGLSPVARCDSAEGRELMALIGHMVDEVELEQGPGVPQLGEGLDAGTADLQGTANGSQGRRAAPGEPTWLPPPQQQQQQVADGPLFEVPLDGGSHAPAVAAWGSDELPRSLAVALDAPPAREDANIVAMEAEDSDGAVAQGGDSDESEAPATAEGDEGDAEYVVVYGLVESMRTPRARHSGSRTSSMAATPVVAGERSDGSASACVSATGLAASACVAPPRGSDATCSHAVAAPAAAAHEAWALNWAPWPSPGMPTASGAELGVDVPASEAGGGPPELDSVLTGGTGGV</sequence>
<feature type="transmembrane region" description="Helical" evidence="2">
    <location>
        <begin position="168"/>
        <end position="186"/>
    </location>
</feature>
<feature type="region of interest" description="Disordered" evidence="1">
    <location>
        <begin position="1520"/>
        <end position="1606"/>
    </location>
</feature>
<feature type="compositionally biased region" description="Basic and acidic residues" evidence="1">
    <location>
        <begin position="1374"/>
        <end position="1384"/>
    </location>
</feature>
<proteinExistence type="predicted"/>
<name>A0A835STX3_CHLIN</name>
<feature type="compositionally biased region" description="Basic and acidic residues" evidence="1">
    <location>
        <begin position="1409"/>
        <end position="1418"/>
    </location>
</feature>
<keyword evidence="2" id="KW-0812">Transmembrane</keyword>
<feature type="compositionally biased region" description="Basic and acidic residues" evidence="1">
    <location>
        <begin position="1520"/>
        <end position="1533"/>
    </location>
</feature>
<dbReference type="OrthoDB" id="532041at2759"/>
<evidence type="ECO:0000256" key="2">
    <source>
        <dbReference type="SAM" id="Phobius"/>
    </source>
</evidence>
<dbReference type="Proteomes" id="UP000650467">
    <property type="component" value="Unassembled WGS sequence"/>
</dbReference>
<dbReference type="EMBL" id="JAEHOC010000020">
    <property type="protein sequence ID" value="KAG2433043.1"/>
    <property type="molecule type" value="Genomic_DNA"/>
</dbReference>
<feature type="region of interest" description="Disordered" evidence="1">
    <location>
        <begin position="1888"/>
        <end position="1909"/>
    </location>
</feature>
<feature type="compositionally biased region" description="Low complexity" evidence="1">
    <location>
        <begin position="579"/>
        <end position="620"/>
    </location>
</feature>
<feature type="region of interest" description="Disordered" evidence="1">
    <location>
        <begin position="574"/>
        <end position="622"/>
    </location>
</feature>
<organism evidence="3 4">
    <name type="scientific">Chlamydomonas incerta</name>
    <dbReference type="NCBI Taxonomy" id="51695"/>
    <lineage>
        <taxon>Eukaryota</taxon>
        <taxon>Viridiplantae</taxon>
        <taxon>Chlorophyta</taxon>
        <taxon>core chlorophytes</taxon>
        <taxon>Chlorophyceae</taxon>
        <taxon>CS clade</taxon>
        <taxon>Chlamydomonadales</taxon>
        <taxon>Chlamydomonadaceae</taxon>
        <taxon>Chlamydomonas</taxon>
    </lineage>
</organism>
<feature type="region of interest" description="Disordered" evidence="1">
    <location>
        <begin position="327"/>
        <end position="360"/>
    </location>
</feature>
<feature type="compositionally biased region" description="Polar residues" evidence="1">
    <location>
        <begin position="1549"/>
        <end position="1560"/>
    </location>
</feature>
<feature type="region of interest" description="Disordered" evidence="1">
    <location>
        <begin position="1794"/>
        <end position="1814"/>
    </location>
</feature>
<feature type="compositionally biased region" description="Polar residues" evidence="1">
    <location>
        <begin position="465"/>
        <end position="476"/>
    </location>
</feature>
<comment type="caution">
    <text evidence="3">The sequence shown here is derived from an EMBL/GenBank/DDBJ whole genome shotgun (WGS) entry which is preliminary data.</text>
</comment>
<feature type="region of interest" description="Disordered" evidence="1">
    <location>
        <begin position="1664"/>
        <end position="1700"/>
    </location>
</feature>
<keyword evidence="2" id="KW-1133">Transmembrane helix</keyword>
<feature type="compositionally biased region" description="Pro residues" evidence="1">
    <location>
        <begin position="288"/>
        <end position="306"/>
    </location>
</feature>
<feature type="compositionally biased region" description="Gly residues" evidence="1">
    <location>
        <begin position="847"/>
        <end position="861"/>
    </location>
</feature>
<accession>A0A835STX3</accession>
<feature type="region of interest" description="Disordered" evidence="1">
    <location>
        <begin position="733"/>
        <end position="755"/>
    </location>
</feature>
<protein>
    <submittedName>
        <fullName evidence="3">Uncharacterized protein</fullName>
    </submittedName>
</protein>
<evidence type="ECO:0000256" key="1">
    <source>
        <dbReference type="SAM" id="MobiDB-lite"/>
    </source>
</evidence>
<feature type="region of interest" description="Disordered" evidence="1">
    <location>
        <begin position="1337"/>
        <end position="1429"/>
    </location>
</feature>
<feature type="region of interest" description="Disordered" evidence="1">
    <location>
        <begin position="825"/>
        <end position="861"/>
    </location>
</feature>
<evidence type="ECO:0000313" key="4">
    <source>
        <dbReference type="Proteomes" id="UP000650467"/>
    </source>
</evidence>
<feature type="region of interest" description="Disordered" evidence="1">
    <location>
        <begin position="1300"/>
        <end position="1321"/>
    </location>
</feature>
<feature type="compositionally biased region" description="Low complexity" evidence="1">
    <location>
        <begin position="1353"/>
        <end position="1362"/>
    </location>
</feature>
<evidence type="ECO:0000313" key="3">
    <source>
        <dbReference type="EMBL" id="KAG2433043.1"/>
    </source>
</evidence>
<keyword evidence="4" id="KW-1185">Reference proteome</keyword>
<feature type="compositionally biased region" description="Low complexity" evidence="1">
    <location>
        <begin position="482"/>
        <end position="492"/>
    </location>
</feature>
<feature type="region of interest" description="Disordered" evidence="1">
    <location>
        <begin position="789"/>
        <end position="810"/>
    </location>
</feature>